<accession>A0AAV1QNV4</accession>
<dbReference type="EMBL" id="CAWUFR010002107">
    <property type="protein sequence ID" value="CAK6984710.1"/>
    <property type="molecule type" value="Genomic_DNA"/>
</dbReference>
<comment type="caution">
    <text evidence="1">The sequence shown here is derived from an EMBL/GenBank/DDBJ whole genome shotgun (WGS) entry which is preliminary data.</text>
</comment>
<evidence type="ECO:0000313" key="2">
    <source>
        <dbReference type="Proteomes" id="UP001314229"/>
    </source>
</evidence>
<keyword evidence="1" id="KW-0067">ATP-binding</keyword>
<keyword evidence="2" id="KW-1185">Reference proteome</keyword>
<sequence length="93" mass="10450">MACLMAAWSVHNPSVTNSIIMNTNGPPDLMLDPRTVCVCLDEVVNKRPISSQQRPLLQTHLKKVDNNLTEAQRFSSLPRRPAVNIEFKDVSYS</sequence>
<name>A0AAV1QNV4_SCOSC</name>
<protein>
    <submittedName>
        <fullName evidence="1">ATP-binding cassette sub-family G member 1-like</fullName>
    </submittedName>
</protein>
<dbReference type="Proteomes" id="UP001314229">
    <property type="component" value="Unassembled WGS sequence"/>
</dbReference>
<evidence type="ECO:0000313" key="1">
    <source>
        <dbReference type="EMBL" id="CAK6984710.1"/>
    </source>
</evidence>
<organism evidence="1 2">
    <name type="scientific">Scomber scombrus</name>
    <name type="common">Atlantic mackerel</name>
    <name type="synonym">Scomber vernalis</name>
    <dbReference type="NCBI Taxonomy" id="13677"/>
    <lineage>
        <taxon>Eukaryota</taxon>
        <taxon>Metazoa</taxon>
        <taxon>Chordata</taxon>
        <taxon>Craniata</taxon>
        <taxon>Vertebrata</taxon>
        <taxon>Euteleostomi</taxon>
        <taxon>Actinopterygii</taxon>
        <taxon>Neopterygii</taxon>
        <taxon>Teleostei</taxon>
        <taxon>Neoteleostei</taxon>
        <taxon>Acanthomorphata</taxon>
        <taxon>Pelagiaria</taxon>
        <taxon>Scombriformes</taxon>
        <taxon>Scombridae</taxon>
        <taxon>Scomber</taxon>
    </lineage>
</organism>
<reference evidence="1 2" key="1">
    <citation type="submission" date="2024-01" db="EMBL/GenBank/DDBJ databases">
        <authorList>
            <person name="Alioto T."/>
            <person name="Alioto T."/>
            <person name="Gomez Garrido J."/>
        </authorList>
    </citation>
    <scope>NUCLEOTIDE SEQUENCE [LARGE SCALE GENOMIC DNA]</scope>
</reference>
<dbReference type="GO" id="GO:0005524">
    <property type="term" value="F:ATP binding"/>
    <property type="evidence" value="ECO:0007669"/>
    <property type="project" value="UniProtKB-KW"/>
</dbReference>
<dbReference type="AlphaFoldDB" id="A0AAV1QNV4"/>
<keyword evidence="1" id="KW-0547">Nucleotide-binding</keyword>
<feature type="non-terminal residue" evidence="1">
    <location>
        <position position="93"/>
    </location>
</feature>
<gene>
    <name evidence="1" type="ORF">FSCOSCO3_A000463</name>
</gene>
<proteinExistence type="predicted"/>